<feature type="non-terminal residue" evidence="5">
    <location>
        <position position="282"/>
    </location>
</feature>
<feature type="transmembrane region" description="Helical" evidence="3">
    <location>
        <begin position="60"/>
        <end position="77"/>
    </location>
</feature>
<dbReference type="Proteomes" id="UP000578686">
    <property type="component" value="Unassembled WGS sequence"/>
</dbReference>
<evidence type="ECO:0000259" key="4">
    <source>
        <dbReference type="Pfam" id="PF07228"/>
    </source>
</evidence>
<comment type="caution">
    <text evidence="5">The sequence shown here is derived from an EMBL/GenBank/DDBJ whole genome shotgun (WGS) entry which is preliminary data.</text>
</comment>
<dbReference type="InterPro" id="IPR052016">
    <property type="entry name" value="Bact_Sigma-Reg"/>
</dbReference>
<evidence type="ECO:0000256" key="2">
    <source>
        <dbReference type="SAM" id="MobiDB-lite"/>
    </source>
</evidence>
<feature type="transmembrane region" description="Helical" evidence="3">
    <location>
        <begin position="89"/>
        <end position="106"/>
    </location>
</feature>
<feature type="compositionally biased region" description="Low complexity" evidence="2">
    <location>
        <begin position="245"/>
        <end position="264"/>
    </location>
</feature>
<dbReference type="Gene3D" id="3.60.40.10">
    <property type="entry name" value="PPM-type phosphatase domain"/>
    <property type="match status" value="1"/>
</dbReference>
<keyword evidence="3" id="KW-0812">Transmembrane</keyword>
<dbReference type="PANTHER" id="PTHR43156:SF2">
    <property type="entry name" value="STAGE II SPORULATION PROTEIN E"/>
    <property type="match status" value="1"/>
</dbReference>
<feature type="region of interest" description="Disordered" evidence="2">
    <location>
        <begin position="245"/>
        <end position="282"/>
    </location>
</feature>
<name>A0A7X6D077_9ACTN</name>
<feature type="transmembrane region" description="Helical" evidence="3">
    <location>
        <begin position="12"/>
        <end position="29"/>
    </location>
</feature>
<evidence type="ECO:0000313" key="5">
    <source>
        <dbReference type="EMBL" id="NJQ05811.1"/>
    </source>
</evidence>
<reference evidence="5 6" key="1">
    <citation type="submission" date="2020-03" db="EMBL/GenBank/DDBJ databases">
        <title>Draft genome of Streptomyces sp. ventii, isolated from the Axial Seamount in the Pacific Ocean, and resequencing of the two type strains Streptomyces lonarensis strain NCL 716 and Streptomyces bohaiensis strain 11A07.</title>
        <authorList>
            <person name="Loughran R.M."/>
            <person name="Pfannmuller K.M."/>
            <person name="Wasson B.J."/>
            <person name="Deadmond M.C."/>
            <person name="Paddock B.E."/>
            <person name="Koyack M.J."/>
            <person name="Gallegos D.A."/>
            <person name="Mitchell E.A."/>
            <person name="Ushijima B."/>
            <person name="Saw J.H."/>
            <person name="Mcphail K.L."/>
            <person name="Videau P."/>
        </authorList>
    </citation>
    <scope>NUCLEOTIDE SEQUENCE [LARGE SCALE GENOMIC DNA]</scope>
    <source>
        <strain evidence="5 6">NCL716</strain>
    </source>
</reference>
<evidence type="ECO:0000256" key="3">
    <source>
        <dbReference type="SAM" id="Phobius"/>
    </source>
</evidence>
<protein>
    <submittedName>
        <fullName evidence="5">SpoIIE family protein phosphatase</fullName>
    </submittedName>
</protein>
<dbReference type="PANTHER" id="PTHR43156">
    <property type="entry name" value="STAGE II SPORULATION PROTEIN E-RELATED"/>
    <property type="match status" value="1"/>
</dbReference>
<feature type="domain" description="PPM-type phosphatase" evidence="4">
    <location>
        <begin position="164"/>
        <end position="245"/>
    </location>
</feature>
<sequence>MAGSEADRAWGGRGTSLIPLLLLALAVALNPAAPPHIVFTPLMAAAPVVAAALLGLRGTILSGIAATLLAVVMLIWFDEAGVVEGVVKVITVWTVSVIAVGVNLLVRRARRRMASARAVAEAVQRAVVRDPPPHLGGLLIACRYRAAVHETRIGGDFYGAVTGPDGTVRLVLGDVRGKGLEATDSVSDVLGAFREAGALEPGLATVSARLDAALARAAPASNGERPGGDEGFVTAVVAEVRTRGRAPVAPAAAGTTAAHGPVGASEGKRAGGERVGRPSREA</sequence>
<dbReference type="AlphaFoldDB" id="A0A7X6D077"/>
<dbReference type="Pfam" id="PF07228">
    <property type="entry name" value="SpoIIE"/>
    <property type="match status" value="1"/>
</dbReference>
<accession>A0A7X6D077</accession>
<keyword evidence="3" id="KW-1133">Transmembrane helix</keyword>
<feature type="compositionally biased region" description="Basic and acidic residues" evidence="2">
    <location>
        <begin position="266"/>
        <end position="282"/>
    </location>
</feature>
<dbReference type="InterPro" id="IPR001932">
    <property type="entry name" value="PPM-type_phosphatase-like_dom"/>
</dbReference>
<dbReference type="EMBL" id="JAAVJD010000051">
    <property type="protein sequence ID" value="NJQ05811.1"/>
    <property type="molecule type" value="Genomic_DNA"/>
</dbReference>
<organism evidence="5 6">
    <name type="scientific">Streptomyces lonarensis</name>
    <dbReference type="NCBI Taxonomy" id="700599"/>
    <lineage>
        <taxon>Bacteria</taxon>
        <taxon>Bacillati</taxon>
        <taxon>Actinomycetota</taxon>
        <taxon>Actinomycetes</taxon>
        <taxon>Kitasatosporales</taxon>
        <taxon>Streptomycetaceae</taxon>
        <taxon>Streptomyces</taxon>
    </lineage>
</organism>
<keyword evidence="1" id="KW-0378">Hydrolase</keyword>
<dbReference type="RefSeq" id="WP_167969091.1">
    <property type="nucleotide sequence ID" value="NZ_JAAVJD010000051.1"/>
</dbReference>
<keyword evidence="3" id="KW-0472">Membrane</keyword>
<dbReference type="GO" id="GO:0016791">
    <property type="term" value="F:phosphatase activity"/>
    <property type="evidence" value="ECO:0007669"/>
    <property type="project" value="TreeGrafter"/>
</dbReference>
<dbReference type="InterPro" id="IPR036457">
    <property type="entry name" value="PPM-type-like_dom_sf"/>
</dbReference>
<gene>
    <name evidence="5" type="ORF">HCN56_09525</name>
</gene>
<evidence type="ECO:0000313" key="6">
    <source>
        <dbReference type="Proteomes" id="UP000578686"/>
    </source>
</evidence>
<proteinExistence type="predicted"/>
<evidence type="ECO:0000256" key="1">
    <source>
        <dbReference type="ARBA" id="ARBA00022801"/>
    </source>
</evidence>
<keyword evidence="6" id="KW-1185">Reference proteome</keyword>